<sequence>MGAACTKSKGTAAPAARPSTTDRATEAAAAAAEHSQKAQEAAEEAIACAAKATEEAAGLTGQAPEEETQPKEVEEQQAVATPEQTQTHAEEIENKVLPVKEEDAFNISAFGFVAVTPPPPPYKAGANITPKRFGEIATGAGGAYLQLSRRGGDAAFDEAEVVRWLAADGLEIKKGEGITMGAAGSYERRSDKKGGNAAAESAAPT</sequence>
<feature type="region of interest" description="Disordered" evidence="1">
    <location>
        <begin position="182"/>
        <end position="205"/>
    </location>
</feature>
<evidence type="ECO:0000313" key="2">
    <source>
        <dbReference type="EMBL" id="CDI75999.1"/>
    </source>
</evidence>
<accession>U6GBP2</accession>
<dbReference type="AlphaFoldDB" id="U6GBP2"/>
<dbReference type="Proteomes" id="UP000018201">
    <property type="component" value="Unassembled WGS sequence"/>
</dbReference>
<organism evidence="2 3">
    <name type="scientific">Eimeria praecox</name>
    <dbReference type="NCBI Taxonomy" id="51316"/>
    <lineage>
        <taxon>Eukaryota</taxon>
        <taxon>Sar</taxon>
        <taxon>Alveolata</taxon>
        <taxon>Apicomplexa</taxon>
        <taxon>Conoidasida</taxon>
        <taxon>Coccidia</taxon>
        <taxon>Eucoccidiorida</taxon>
        <taxon>Eimeriorina</taxon>
        <taxon>Eimeriidae</taxon>
        <taxon>Eimeria</taxon>
    </lineage>
</organism>
<protein>
    <submittedName>
        <fullName evidence="2">Immune mapped protein 1, related</fullName>
    </submittedName>
</protein>
<evidence type="ECO:0000256" key="1">
    <source>
        <dbReference type="SAM" id="MobiDB-lite"/>
    </source>
</evidence>
<keyword evidence="3" id="KW-1185">Reference proteome</keyword>
<dbReference type="VEuPathDB" id="ToxoDB:EPH_0045280"/>
<proteinExistence type="predicted"/>
<gene>
    <name evidence="2" type="ORF">EPH_0045280</name>
</gene>
<reference evidence="2" key="1">
    <citation type="submission" date="2013-10" db="EMBL/GenBank/DDBJ databases">
        <title>Genomic analysis of the causative agents of coccidiosis in chickens.</title>
        <authorList>
            <person name="Reid A.J."/>
            <person name="Blake D."/>
            <person name="Billington K."/>
            <person name="Browne H."/>
            <person name="Dunn M."/>
            <person name="Hung S."/>
            <person name="Kawahara F."/>
            <person name="Miranda-Saavedra D."/>
            <person name="Mourier T."/>
            <person name="Nagra H."/>
            <person name="Otto T.D."/>
            <person name="Rawlings N."/>
            <person name="Sanchez A."/>
            <person name="Sanders M."/>
            <person name="Subramaniam C."/>
            <person name="Tay Y."/>
            <person name="Dear P."/>
            <person name="Doerig C."/>
            <person name="Gruber A."/>
            <person name="Parkinson J."/>
            <person name="Shirley M."/>
            <person name="Wan K.L."/>
            <person name="Berriman M."/>
            <person name="Tomley F."/>
            <person name="Pain A."/>
        </authorList>
    </citation>
    <scope>NUCLEOTIDE SEQUENCE [LARGE SCALE GENOMIC DNA]</scope>
    <source>
        <strain evidence="2">Houghton</strain>
    </source>
</reference>
<feature type="compositionally biased region" description="Polar residues" evidence="1">
    <location>
        <begin position="78"/>
        <end position="87"/>
    </location>
</feature>
<name>U6GBP2_9EIME</name>
<dbReference type="EMBL" id="HG691279">
    <property type="protein sequence ID" value="CDI75999.1"/>
    <property type="molecule type" value="Genomic_DNA"/>
</dbReference>
<feature type="compositionally biased region" description="Low complexity" evidence="1">
    <location>
        <begin position="44"/>
        <end position="57"/>
    </location>
</feature>
<evidence type="ECO:0000313" key="3">
    <source>
        <dbReference type="Proteomes" id="UP000018201"/>
    </source>
</evidence>
<feature type="region of interest" description="Disordered" evidence="1">
    <location>
        <begin position="1"/>
        <end position="88"/>
    </location>
</feature>
<reference evidence="2" key="2">
    <citation type="submission" date="2013-10" db="EMBL/GenBank/DDBJ databases">
        <authorList>
            <person name="Aslett M."/>
        </authorList>
    </citation>
    <scope>NUCLEOTIDE SEQUENCE [LARGE SCALE GENOMIC DNA]</scope>
    <source>
        <strain evidence="2">Houghton</strain>
    </source>
</reference>
<dbReference type="OrthoDB" id="347203at2759"/>